<dbReference type="GO" id="GO:0051536">
    <property type="term" value="F:iron-sulfur cluster binding"/>
    <property type="evidence" value="ECO:0007669"/>
    <property type="project" value="InterPro"/>
</dbReference>
<dbReference type="Gene3D" id="3.40.50.700">
    <property type="entry name" value="NADH:ubiquinone oxidoreductase-like, 20kDa subunit"/>
    <property type="match status" value="1"/>
</dbReference>
<accession>A0A0F9QBG4</accession>
<dbReference type="InterPro" id="IPR051349">
    <property type="entry name" value="Hydrogenase_assoc-protein"/>
</dbReference>
<comment type="caution">
    <text evidence="3">The sequence shown here is derived from an EMBL/GenBank/DDBJ whole genome shotgun (WGS) entry which is preliminary data.</text>
</comment>
<gene>
    <name evidence="3" type="ORF">LCGC14_1115110</name>
</gene>
<keyword evidence="1" id="KW-0560">Oxidoreductase</keyword>
<dbReference type="SUPFAM" id="SSF56770">
    <property type="entry name" value="HydA/Nqo6-like"/>
    <property type="match status" value="1"/>
</dbReference>
<dbReference type="InterPro" id="IPR006137">
    <property type="entry name" value="NADH_UbQ_OxRdtase-like_20kDa"/>
</dbReference>
<organism evidence="3">
    <name type="scientific">marine sediment metagenome</name>
    <dbReference type="NCBI Taxonomy" id="412755"/>
    <lineage>
        <taxon>unclassified sequences</taxon>
        <taxon>metagenomes</taxon>
        <taxon>ecological metagenomes</taxon>
    </lineage>
</organism>
<dbReference type="AlphaFoldDB" id="A0A0F9QBG4"/>
<sequence length="300" mass="33227">MTDKPTLIIANLTGCTGCVISILDMHEEILELLNKVNLAYCTTIIDVKEIPKCDIAVINGTIGNELDIEVAKEVEEKAEKIVALGSCACFGGISGLRNFFTKEETLEYAYKSILTNYSKVIPTEVPELTDYVEVLQNRIKVDYSIPGCPPVPSMIKKVLTDLLEGREPEQPTKNLCSECEKGHENMLIPTKEFLTFQVVAPHQVDYKEDLCFLEQGILCIGFATREGCGGRCVKANLPCRGCMGPLEKEIDQGCASISGLASIFPIGQLMQQEDLSGTVYRYSLPYSILQRINKLQKEED</sequence>
<feature type="domain" description="NADH:ubiquinone oxidoreductase-like 20kDa subunit" evidence="2">
    <location>
        <begin position="15"/>
        <end position="161"/>
    </location>
</feature>
<dbReference type="EMBL" id="LAZR01005120">
    <property type="protein sequence ID" value="KKN02698.1"/>
    <property type="molecule type" value="Genomic_DNA"/>
</dbReference>
<dbReference type="Pfam" id="PF01058">
    <property type="entry name" value="Oxidored_q6"/>
    <property type="match status" value="1"/>
</dbReference>
<proteinExistence type="predicted"/>
<evidence type="ECO:0000259" key="2">
    <source>
        <dbReference type="Pfam" id="PF01058"/>
    </source>
</evidence>
<protein>
    <recommendedName>
        <fullName evidence="2">NADH:ubiquinone oxidoreductase-like 20kDa subunit domain-containing protein</fullName>
    </recommendedName>
</protein>
<reference evidence="3" key="1">
    <citation type="journal article" date="2015" name="Nature">
        <title>Complex archaea that bridge the gap between prokaryotes and eukaryotes.</title>
        <authorList>
            <person name="Spang A."/>
            <person name="Saw J.H."/>
            <person name="Jorgensen S.L."/>
            <person name="Zaremba-Niedzwiedzka K."/>
            <person name="Martijn J."/>
            <person name="Lind A.E."/>
            <person name="van Eijk R."/>
            <person name="Schleper C."/>
            <person name="Guy L."/>
            <person name="Ettema T.J."/>
        </authorList>
    </citation>
    <scope>NUCLEOTIDE SEQUENCE</scope>
</reference>
<dbReference type="InterPro" id="IPR037024">
    <property type="entry name" value="NiFe_Hase_small_N_sf"/>
</dbReference>
<dbReference type="PANTHER" id="PTHR42845">
    <property type="entry name" value="COENZYME F420-REDUCING HYDROGENASE, GAMMA SUBUNIT"/>
    <property type="match status" value="1"/>
</dbReference>
<evidence type="ECO:0000313" key="3">
    <source>
        <dbReference type="EMBL" id="KKN02698.1"/>
    </source>
</evidence>
<evidence type="ECO:0000256" key="1">
    <source>
        <dbReference type="ARBA" id="ARBA00023002"/>
    </source>
</evidence>
<dbReference type="GO" id="GO:0016491">
    <property type="term" value="F:oxidoreductase activity"/>
    <property type="evidence" value="ECO:0007669"/>
    <property type="project" value="UniProtKB-KW"/>
</dbReference>
<name>A0A0F9QBG4_9ZZZZ</name>
<dbReference type="PANTHER" id="PTHR42845:SF2">
    <property type="entry name" value="F420-NON-REDUCING HYDROGENASE VHU SUBUNIT G"/>
    <property type="match status" value="1"/>
</dbReference>